<dbReference type="AlphaFoldDB" id="A0A6L6PZM4"/>
<evidence type="ECO:0000259" key="2">
    <source>
        <dbReference type="Pfam" id="PF03865"/>
    </source>
</evidence>
<evidence type="ECO:0000256" key="1">
    <source>
        <dbReference type="SAM" id="SignalP"/>
    </source>
</evidence>
<feature type="chain" id="PRO_5026777788" description="Haemolysin activator HlyB C-terminal domain-containing protein" evidence="1">
    <location>
        <begin position="24"/>
        <end position="377"/>
    </location>
</feature>
<dbReference type="EMBL" id="WNLA01000006">
    <property type="protein sequence ID" value="MTW02800.1"/>
    <property type="molecule type" value="Genomic_DNA"/>
</dbReference>
<accession>A0A6L6PZM4</accession>
<evidence type="ECO:0000313" key="3">
    <source>
        <dbReference type="EMBL" id="MTW02800.1"/>
    </source>
</evidence>
<dbReference type="PANTHER" id="PTHR34597:SF3">
    <property type="entry name" value="OUTER MEMBRANE TRANSPORTER CDIB"/>
    <property type="match status" value="1"/>
</dbReference>
<sequence length="377" mass="39809">MRCRIMQMLAATALAAAAGDAYAYGYSDDQDDRVKGSAVLDRSDSKVRAGVSLGYSIPLSGPERRGDTLDVYGSWSQAGSRYGGGLGSQGGAAYLNSGGSGPVGSATGSPLAGGGAADLLDNAGKGAAVGVRWNQMLSSGGGYESRLSLGADLRGYRANGPLQEVEPGNDVTVAPVSVNVSGNWTLNEGTVSGSVTWLHNIGAPRGHQDDIARLRPGASPNYSIVRLAAQLTRNLPSDFQVRAGVHGQYTNDVLLPGEQFGGGGAGGGLLVRGFTDRVLAHDSGLAAHVELYTPELCGEYLRWQCRGLVFYDKGYFRNSRDLPGELRSNSVRSIGVGLRMNIYKNVDLQVDYGRVVKSSNVPQDDKNRLHVRIGMRW</sequence>
<evidence type="ECO:0000313" key="4">
    <source>
        <dbReference type="Proteomes" id="UP000484015"/>
    </source>
</evidence>
<dbReference type="GO" id="GO:0008320">
    <property type="term" value="F:protein transmembrane transporter activity"/>
    <property type="evidence" value="ECO:0007669"/>
    <property type="project" value="TreeGrafter"/>
</dbReference>
<gene>
    <name evidence="3" type="ORF">GM668_11980</name>
</gene>
<dbReference type="RefSeq" id="WP_155439187.1">
    <property type="nucleotide sequence ID" value="NZ_WNLA01000006.1"/>
</dbReference>
<dbReference type="OrthoDB" id="8745568at2"/>
<dbReference type="Pfam" id="PF03865">
    <property type="entry name" value="ShlB"/>
    <property type="match status" value="1"/>
</dbReference>
<dbReference type="SMR" id="A0A6L6PZM4"/>
<dbReference type="InterPro" id="IPR051544">
    <property type="entry name" value="TPS_OM_transporter"/>
</dbReference>
<dbReference type="GO" id="GO:0046819">
    <property type="term" value="P:protein secretion by the type V secretion system"/>
    <property type="evidence" value="ECO:0007669"/>
    <property type="project" value="TreeGrafter"/>
</dbReference>
<dbReference type="GO" id="GO:0098046">
    <property type="term" value="C:type V protein secretion system complex"/>
    <property type="evidence" value="ECO:0007669"/>
    <property type="project" value="TreeGrafter"/>
</dbReference>
<dbReference type="Proteomes" id="UP000484015">
    <property type="component" value="Unassembled WGS sequence"/>
</dbReference>
<name>A0A6L6PZM4_9BURK</name>
<comment type="caution">
    <text evidence="3">The sequence shown here is derived from an EMBL/GenBank/DDBJ whole genome shotgun (WGS) entry which is preliminary data.</text>
</comment>
<dbReference type="Gene3D" id="2.40.160.50">
    <property type="entry name" value="membrane protein fhac: a member of the omp85/tpsb transporter family"/>
    <property type="match status" value="1"/>
</dbReference>
<dbReference type="InterPro" id="IPR005565">
    <property type="entry name" value="Hemolysn_activator_HlyB_C"/>
</dbReference>
<keyword evidence="4" id="KW-1185">Reference proteome</keyword>
<organism evidence="3 4">
    <name type="scientific">Pseudoduganella ginsengisoli</name>
    <dbReference type="NCBI Taxonomy" id="1462440"/>
    <lineage>
        <taxon>Bacteria</taxon>
        <taxon>Pseudomonadati</taxon>
        <taxon>Pseudomonadota</taxon>
        <taxon>Betaproteobacteria</taxon>
        <taxon>Burkholderiales</taxon>
        <taxon>Oxalobacteraceae</taxon>
        <taxon>Telluria group</taxon>
        <taxon>Pseudoduganella</taxon>
    </lineage>
</organism>
<proteinExistence type="predicted"/>
<dbReference type="PANTHER" id="PTHR34597">
    <property type="entry name" value="SLR1661 PROTEIN"/>
    <property type="match status" value="1"/>
</dbReference>
<feature type="signal peptide" evidence="1">
    <location>
        <begin position="1"/>
        <end position="23"/>
    </location>
</feature>
<protein>
    <recommendedName>
        <fullName evidence="2">Haemolysin activator HlyB C-terminal domain-containing protein</fullName>
    </recommendedName>
</protein>
<reference evidence="3 4" key="1">
    <citation type="submission" date="2019-11" db="EMBL/GenBank/DDBJ databases">
        <title>Type strains purchased from KCTC, JCM and DSMZ.</title>
        <authorList>
            <person name="Lu H."/>
        </authorList>
    </citation>
    <scope>NUCLEOTIDE SEQUENCE [LARGE SCALE GENOMIC DNA]</scope>
    <source>
        <strain evidence="3 4">KCTC 42409</strain>
    </source>
</reference>
<feature type="domain" description="Haemolysin activator HlyB C-terminal" evidence="2">
    <location>
        <begin position="123"/>
        <end position="339"/>
    </location>
</feature>
<keyword evidence="1" id="KW-0732">Signal</keyword>